<keyword evidence="2" id="KW-0012">Acyltransferase</keyword>
<feature type="domain" description="N-acetyltransferase" evidence="3">
    <location>
        <begin position="5"/>
        <end position="151"/>
    </location>
</feature>
<proteinExistence type="predicted"/>
<dbReference type="PANTHER" id="PTHR43877:SF2">
    <property type="entry name" value="AMINOALKYLPHOSPHONATE N-ACETYLTRANSFERASE-RELATED"/>
    <property type="match status" value="1"/>
</dbReference>
<evidence type="ECO:0000313" key="5">
    <source>
        <dbReference type="Proteomes" id="UP001231362"/>
    </source>
</evidence>
<accession>A0ABT9V1M0</accession>
<comment type="caution">
    <text evidence="4">The sequence shown here is derived from an EMBL/GenBank/DDBJ whole genome shotgun (WGS) entry which is preliminary data.</text>
</comment>
<keyword evidence="5" id="KW-1185">Reference proteome</keyword>
<dbReference type="PANTHER" id="PTHR43877">
    <property type="entry name" value="AMINOALKYLPHOSPHONATE N-ACETYLTRANSFERASE-RELATED-RELATED"/>
    <property type="match status" value="1"/>
</dbReference>
<dbReference type="InterPro" id="IPR050832">
    <property type="entry name" value="Bact_Acetyltransf"/>
</dbReference>
<keyword evidence="1" id="KW-0808">Transferase</keyword>
<dbReference type="InterPro" id="IPR000182">
    <property type="entry name" value="GNAT_dom"/>
</dbReference>
<evidence type="ECO:0000313" key="4">
    <source>
        <dbReference type="EMBL" id="MDQ0154829.1"/>
    </source>
</evidence>
<dbReference type="CDD" id="cd04301">
    <property type="entry name" value="NAT_SF"/>
    <property type="match status" value="1"/>
</dbReference>
<evidence type="ECO:0000256" key="2">
    <source>
        <dbReference type="ARBA" id="ARBA00023315"/>
    </source>
</evidence>
<sequence>MNEEIKIRNANKEDIPQLLNLMHLYIVDFYKRPEPDKESLQALIADLIDNQTLGLQFVAVKAGELLGFATLYFSMSTLQVKKTAILNDLFVLDSARGQQLGEQLFQACLFYIRENDFAYMTWETAKDNVIAQSLYKKMGGQLSEWLTYEMK</sequence>
<dbReference type="Pfam" id="PF00583">
    <property type="entry name" value="Acetyltransf_1"/>
    <property type="match status" value="1"/>
</dbReference>
<evidence type="ECO:0000256" key="1">
    <source>
        <dbReference type="ARBA" id="ARBA00022679"/>
    </source>
</evidence>
<evidence type="ECO:0000259" key="3">
    <source>
        <dbReference type="PROSITE" id="PS51186"/>
    </source>
</evidence>
<dbReference type="EMBL" id="JAUSTU010000004">
    <property type="protein sequence ID" value="MDQ0154829.1"/>
    <property type="molecule type" value="Genomic_DNA"/>
</dbReference>
<dbReference type="Proteomes" id="UP001231362">
    <property type="component" value="Unassembled WGS sequence"/>
</dbReference>
<name>A0ABT9V1M0_9BACL</name>
<gene>
    <name evidence="4" type="ORF">J2S07_001133</name>
</gene>
<dbReference type="PROSITE" id="PS51186">
    <property type="entry name" value="GNAT"/>
    <property type="match status" value="1"/>
</dbReference>
<organism evidence="4 5">
    <name type="scientific">Anoxybacillus andreesenii</name>
    <dbReference type="NCBI Taxonomy" id="1325932"/>
    <lineage>
        <taxon>Bacteria</taxon>
        <taxon>Bacillati</taxon>
        <taxon>Bacillota</taxon>
        <taxon>Bacilli</taxon>
        <taxon>Bacillales</taxon>
        <taxon>Anoxybacillaceae</taxon>
        <taxon>Anoxybacillus</taxon>
    </lineage>
</organism>
<dbReference type="SUPFAM" id="SSF55729">
    <property type="entry name" value="Acyl-CoA N-acyltransferases (Nat)"/>
    <property type="match status" value="1"/>
</dbReference>
<dbReference type="InterPro" id="IPR016181">
    <property type="entry name" value="Acyl_CoA_acyltransferase"/>
</dbReference>
<reference evidence="4 5" key="1">
    <citation type="submission" date="2023-07" db="EMBL/GenBank/DDBJ databases">
        <title>Genomic Encyclopedia of Type Strains, Phase IV (KMG-IV): sequencing the most valuable type-strain genomes for metagenomic binning, comparative biology and taxonomic classification.</title>
        <authorList>
            <person name="Goeker M."/>
        </authorList>
    </citation>
    <scope>NUCLEOTIDE SEQUENCE [LARGE SCALE GENOMIC DNA]</scope>
    <source>
        <strain evidence="4 5">DSM 23948</strain>
    </source>
</reference>
<protein>
    <submittedName>
        <fullName evidence="4">Ribosomal protein S18 acetylase RimI-like enzyme</fullName>
    </submittedName>
</protein>
<dbReference type="Gene3D" id="3.40.630.30">
    <property type="match status" value="1"/>
</dbReference>